<dbReference type="AlphaFoldDB" id="A0A8S2EV01"/>
<accession>A0A8S2EV01</accession>
<dbReference type="PANTHER" id="PTHR21301:SF10">
    <property type="entry name" value="REVERSE TRANSCRIPTASE DOMAIN-CONTAINING PROTEIN"/>
    <property type="match status" value="1"/>
</dbReference>
<dbReference type="Proteomes" id="UP000682733">
    <property type="component" value="Unassembled WGS sequence"/>
</dbReference>
<organism evidence="2 4">
    <name type="scientific">Didymodactylos carnosus</name>
    <dbReference type="NCBI Taxonomy" id="1234261"/>
    <lineage>
        <taxon>Eukaryota</taxon>
        <taxon>Metazoa</taxon>
        <taxon>Spiralia</taxon>
        <taxon>Gnathifera</taxon>
        <taxon>Rotifera</taxon>
        <taxon>Eurotatoria</taxon>
        <taxon>Bdelloidea</taxon>
        <taxon>Philodinida</taxon>
        <taxon>Philodinidae</taxon>
        <taxon>Didymodactylos</taxon>
    </lineage>
</organism>
<protein>
    <recommendedName>
        <fullName evidence="1">Reverse transcriptase domain-containing protein</fullName>
    </recommendedName>
</protein>
<proteinExistence type="predicted"/>
<dbReference type="Proteomes" id="UP000677228">
    <property type="component" value="Unassembled WGS sequence"/>
</dbReference>
<evidence type="ECO:0000313" key="3">
    <source>
        <dbReference type="EMBL" id="CAF4056471.1"/>
    </source>
</evidence>
<evidence type="ECO:0000259" key="1">
    <source>
        <dbReference type="PROSITE" id="PS50878"/>
    </source>
</evidence>
<feature type="domain" description="Reverse transcriptase" evidence="1">
    <location>
        <begin position="1"/>
        <end position="84"/>
    </location>
</feature>
<dbReference type="PANTHER" id="PTHR21301">
    <property type="entry name" value="REVERSE TRANSCRIPTASE"/>
    <property type="match status" value="1"/>
</dbReference>
<reference evidence="2" key="1">
    <citation type="submission" date="2021-02" db="EMBL/GenBank/DDBJ databases">
        <authorList>
            <person name="Nowell W R."/>
        </authorList>
    </citation>
    <scope>NUCLEOTIDE SEQUENCE</scope>
</reference>
<dbReference type="PROSITE" id="PS50878">
    <property type="entry name" value="RT_POL"/>
    <property type="match status" value="1"/>
</dbReference>
<name>A0A8S2EV01_9BILA</name>
<comment type="caution">
    <text evidence="2">The sequence shown here is derived from an EMBL/GenBank/DDBJ whole genome shotgun (WGS) entry which is preliminary data.</text>
</comment>
<gene>
    <name evidence="2" type="ORF">OVA965_LOCUS26184</name>
    <name evidence="3" type="ORF">TMI583_LOCUS26918</name>
</gene>
<sequence length="173" mass="19733">MGLPMGNSLSALLADLVMNDFIVKNKFPYNMLKRYVDDIVQISELGKDQINALVAYLNKIDKNNIQFTSEFENESKLPFLDVLIKVDKENHKFKTTWYRKPTAAKSLLDFRSDHNETIKQNIASNMPNKIMIINKNETNKSDITALCQLLLNSSYPNSTTKTIPSSPDNMEVL</sequence>
<dbReference type="EMBL" id="CAJOBA010038186">
    <property type="protein sequence ID" value="CAF4056471.1"/>
    <property type="molecule type" value="Genomic_DNA"/>
</dbReference>
<dbReference type="EMBL" id="CAJNOK010016640">
    <property type="protein sequence ID" value="CAF1248942.1"/>
    <property type="molecule type" value="Genomic_DNA"/>
</dbReference>
<dbReference type="InterPro" id="IPR000477">
    <property type="entry name" value="RT_dom"/>
</dbReference>
<evidence type="ECO:0000313" key="4">
    <source>
        <dbReference type="Proteomes" id="UP000677228"/>
    </source>
</evidence>
<evidence type="ECO:0000313" key="2">
    <source>
        <dbReference type="EMBL" id="CAF1248942.1"/>
    </source>
</evidence>